<dbReference type="PANTHER" id="PTHR45749">
    <property type="match status" value="1"/>
</dbReference>
<name>A0ABM1BFI2_LIMPO</name>
<feature type="region of interest" description="Disordered" evidence="1">
    <location>
        <begin position="30"/>
        <end position="72"/>
    </location>
</feature>
<accession>A0ABM1BFI2</accession>
<proteinExistence type="predicted"/>
<keyword evidence="2" id="KW-1185">Reference proteome</keyword>
<dbReference type="GeneID" id="106465297"/>
<evidence type="ECO:0000313" key="3">
    <source>
        <dbReference type="RefSeq" id="XP_013780960.1"/>
    </source>
</evidence>
<dbReference type="PANTHER" id="PTHR45749:SF35">
    <property type="entry name" value="AC-LIKE TRANSPOSASE-RELATED"/>
    <property type="match status" value="1"/>
</dbReference>
<dbReference type="Proteomes" id="UP000694941">
    <property type="component" value="Unplaced"/>
</dbReference>
<evidence type="ECO:0000313" key="2">
    <source>
        <dbReference type="Proteomes" id="UP000694941"/>
    </source>
</evidence>
<sequence length="370" mass="42383">MRPASSSVAVSAEECAALVDFLIANASKKLAGHENRKRRLQQEKAAKKHQKLSSFFSPKSNSGNNAGSTSSVRSISLDLSSNVCEVKPTEDTEPSEGKNDCAHKSKHHDRICNIVEDLGNNVIAGNSEDFKTKFENFPKRNVNYYDPAAETDHIIMNGPHPMNKQYSFPPKNSDKRSFSVTMMYRKINNGENFLRRWLVYSESSNKSCCFCCKIFGLTNKSFLGKSEINDLKHAREYLQSHENSVHHLECLKKWFETSLRLQINKTIDKEIQSRVEKEREHWCKVLERLMSITLYLAENNLAFRGTSDTLFTPHNGHFLGLVEMLGKFDLTMNEHLRRVVSKETHIHYCDKNVQNEIINADLKSRKKCFS</sequence>
<protein>
    <submittedName>
        <fullName evidence="3">Zinc finger MYM-type protein 5-like</fullName>
    </submittedName>
</protein>
<dbReference type="RefSeq" id="XP_013780960.1">
    <property type="nucleotide sequence ID" value="XM_013925506.1"/>
</dbReference>
<reference evidence="3" key="1">
    <citation type="submission" date="2025-08" db="UniProtKB">
        <authorList>
            <consortium name="RefSeq"/>
        </authorList>
    </citation>
    <scope>IDENTIFICATION</scope>
    <source>
        <tissue evidence="3">Muscle</tissue>
    </source>
</reference>
<evidence type="ECO:0000256" key="1">
    <source>
        <dbReference type="SAM" id="MobiDB-lite"/>
    </source>
</evidence>
<organism evidence="2 3">
    <name type="scientific">Limulus polyphemus</name>
    <name type="common">Atlantic horseshoe crab</name>
    <dbReference type="NCBI Taxonomy" id="6850"/>
    <lineage>
        <taxon>Eukaryota</taxon>
        <taxon>Metazoa</taxon>
        <taxon>Ecdysozoa</taxon>
        <taxon>Arthropoda</taxon>
        <taxon>Chelicerata</taxon>
        <taxon>Merostomata</taxon>
        <taxon>Xiphosura</taxon>
        <taxon>Limulidae</taxon>
        <taxon>Limulus</taxon>
    </lineage>
</organism>
<gene>
    <name evidence="3" type="primary">LOC106465297</name>
</gene>
<feature type="compositionally biased region" description="Low complexity" evidence="1">
    <location>
        <begin position="60"/>
        <end position="72"/>
    </location>
</feature>